<dbReference type="GO" id="GO:0006298">
    <property type="term" value="P:mismatch repair"/>
    <property type="evidence" value="ECO:0007669"/>
    <property type="project" value="UniProtKB-UniRule"/>
</dbReference>
<proteinExistence type="inferred from homology"/>
<feature type="compositionally biased region" description="Basic and acidic residues" evidence="5">
    <location>
        <begin position="238"/>
        <end position="248"/>
    </location>
</feature>
<evidence type="ECO:0000256" key="3">
    <source>
        <dbReference type="ARBA" id="ARBA00023204"/>
    </source>
</evidence>
<keyword evidence="8" id="KW-0378">Hydrolase</keyword>
<comment type="caution">
    <text evidence="8">The sequence shown here is derived from an EMBL/GenBank/DDBJ whole genome shotgun (WGS) entry which is preliminary data.</text>
</comment>
<dbReference type="HAMAP" id="MF_00149">
    <property type="entry name" value="DNA_mis_repair"/>
    <property type="match status" value="1"/>
</dbReference>
<dbReference type="InterPro" id="IPR020667">
    <property type="entry name" value="DNA_mismatch_repair_MutL"/>
</dbReference>
<dbReference type="Gene3D" id="3.30.230.10">
    <property type="match status" value="1"/>
</dbReference>
<name>A0ABD5QUV4_9EURY</name>
<evidence type="ECO:0000256" key="5">
    <source>
        <dbReference type="SAM" id="MobiDB-lite"/>
    </source>
</evidence>
<gene>
    <name evidence="4 8" type="primary">mutL</name>
    <name evidence="8" type="ORF">ACFPJA_14360</name>
</gene>
<sequence>MEPPEIERLDERTIQRIAAGEVVERPASVVKELIENSLDAGASRVAVSVEAGGTEGIRVRDDGVGIPADQLEAAVAEHATSKIADIEDLEAGVGTLGFRGEALYTVGAVSRLTVRSRPPDAEAGAEIAVEGGDVGAVRPAGCPVGTTVEVADLFYNTPARKKFLKRVTTEFDHVNTVVTGYALANPDVAVSLEHDGRETFATEGNGDLRSAVLSVYGREVAESMVEVDWEPSSAAETDEGRKGGDPAVKRVTGLVSHPETTRSARDYLATYVNDRYVTAGALREAVLEAYGGQLAPDRYPFAVLFVEVPPDEVDVNVHPRKLEVRFDREAGVRSAVESAVEAALLDHGLIRSTAPRGRSAPDEVDVAPETVDGEVVGGAGTADRRRERVDGAVDADGDPDVDDDADDGRGNAGDGDDAKPATATGSATELDPDDEDAWAVEGLAGDADPAGGSDRDEDGDPHDDTGLSGSDRPSPRSWQSTDAASGPDSEPDADAGGNGRSPDEADGTLVDPDSSGEPDPVVGFDSPSDSDPVADAGSDSDPVADAAPPADADPTPRRAATSQHTLAGEETSDERAYDSLPSLRVLGQLHDTYVVAEAPDGLVLIDQHAADERVNYERLRREFADGPPAQALAEPVTVELTAREAALFGEFLEELSGVGFRAERAGEREVVVKAVPAVFDAALDPELLRDVLTEFVADAAATAEAGASDDATAASPAGNPVTDAVDDLLADLACYPSVTGNTSLTEGRVVDLLDRLDACENPYACPHGRPVVIRFDREELESRFERDYPGHAGRRAE</sequence>
<dbReference type="InterPro" id="IPR042121">
    <property type="entry name" value="MutL_C_regsub"/>
</dbReference>
<dbReference type="Gene3D" id="3.30.1370.100">
    <property type="entry name" value="MutL, C-terminal domain, regulatory subdomain"/>
    <property type="match status" value="1"/>
</dbReference>
<dbReference type="CDD" id="cd16926">
    <property type="entry name" value="HATPase_MutL-MLH-PMS-like"/>
    <property type="match status" value="1"/>
</dbReference>
<dbReference type="Pfam" id="PF13589">
    <property type="entry name" value="HATPase_c_3"/>
    <property type="match status" value="1"/>
</dbReference>
<dbReference type="PANTHER" id="PTHR10073">
    <property type="entry name" value="DNA MISMATCH REPAIR PROTEIN MLH, PMS, MUTL"/>
    <property type="match status" value="1"/>
</dbReference>
<dbReference type="SUPFAM" id="SSF118116">
    <property type="entry name" value="DNA mismatch repair protein MutL"/>
    <property type="match status" value="1"/>
</dbReference>
<comment type="function">
    <text evidence="4">This protein is involved in the repair of mismatches in DNA. It is required for dam-dependent methyl-directed DNA mismatch repair. May act as a 'molecular matchmaker', a protein that promotes the formation of a stable complex between two or more DNA-binding proteins in an ATP-dependent manner without itself being part of a final effector complex.</text>
</comment>
<evidence type="ECO:0000313" key="8">
    <source>
        <dbReference type="EMBL" id="MFC5135894.1"/>
    </source>
</evidence>
<feature type="region of interest" description="Disordered" evidence="5">
    <location>
        <begin position="353"/>
        <end position="575"/>
    </location>
</feature>
<evidence type="ECO:0000256" key="4">
    <source>
        <dbReference type="HAMAP-Rule" id="MF_00149"/>
    </source>
</evidence>
<dbReference type="SMART" id="SM00853">
    <property type="entry name" value="MutL_C"/>
    <property type="match status" value="1"/>
</dbReference>
<dbReference type="RefSeq" id="WP_122105175.1">
    <property type="nucleotide sequence ID" value="NZ_JBHSKV010000018.1"/>
</dbReference>
<keyword evidence="8" id="KW-0255">Endonuclease</keyword>
<organism evidence="8 9">
    <name type="scientific">Halorubrum glutamatedens</name>
    <dbReference type="NCBI Taxonomy" id="2707018"/>
    <lineage>
        <taxon>Archaea</taxon>
        <taxon>Methanobacteriati</taxon>
        <taxon>Methanobacteriota</taxon>
        <taxon>Stenosarchaea group</taxon>
        <taxon>Halobacteria</taxon>
        <taxon>Halobacteriales</taxon>
        <taxon>Haloferacaceae</taxon>
        <taxon>Halorubrum</taxon>
    </lineage>
</organism>
<dbReference type="GO" id="GO:0004519">
    <property type="term" value="F:endonuclease activity"/>
    <property type="evidence" value="ECO:0007669"/>
    <property type="project" value="UniProtKB-KW"/>
</dbReference>
<dbReference type="Gene3D" id="3.30.565.10">
    <property type="entry name" value="Histidine kinase-like ATPase, C-terminal domain"/>
    <property type="match status" value="1"/>
</dbReference>
<dbReference type="AlphaFoldDB" id="A0ABD5QUV4"/>
<dbReference type="InterPro" id="IPR002099">
    <property type="entry name" value="MutL/Mlh/PMS"/>
</dbReference>
<dbReference type="InterPro" id="IPR020568">
    <property type="entry name" value="Ribosomal_Su5_D2-typ_SF"/>
</dbReference>
<evidence type="ECO:0000313" key="9">
    <source>
        <dbReference type="Proteomes" id="UP001596145"/>
    </source>
</evidence>
<reference evidence="8 9" key="1">
    <citation type="journal article" date="2019" name="Int. J. Syst. Evol. Microbiol.">
        <title>The Global Catalogue of Microorganisms (GCM) 10K type strain sequencing project: providing services to taxonomists for standard genome sequencing and annotation.</title>
        <authorList>
            <consortium name="The Broad Institute Genomics Platform"/>
            <consortium name="The Broad Institute Genome Sequencing Center for Infectious Disease"/>
            <person name="Wu L."/>
            <person name="Ma J."/>
        </authorList>
    </citation>
    <scope>NUCLEOTIDE SEQUENCE [LARGE SCALE GENOMIC DNA]</scope>
    <source>
        <strain evidence="8 9">CGMCC 1.16026</strain>
    </source>
</reference>
<dbReference type="PANTHER" id="PTHR10073:SF12">
    <property type="entry name" value="DNA MISMATCH REPAIR PROTEIN MLH1"/>
    <property type="match status" value="1"/>
</dbReference>
<dbReference type="Proteomes" id="UP001596145">
    <property type="component" value="Unassembled WGS sequence"/>
</dbReference>
<comment type="similarity">
    <text evidence="1 4">Belongs to the DNA mismatch repair MutL/HexB family.</text>
</comment>
<feature type="compositionally biased region" description="Low complexity" evidence="5">
    <location>
        <begin position="525"/>
        <end position="561"/>
    </location>
</feature>
<keyword evidence="3 4" id="KW-0234">DNA repair</keyword>
<dbReference type="InterPro" id="IPR014790">
    <property type="entry name" value="MutL_C"/>
</dbReference>
<dbReference type="EMBL" id="JBHSKV010000018">
    <property type="protein sequence ID" value="MFC5135894.1"/>
    <property type="molecule type" value="Genomic_DNA"/>
</dbReference>
<dbReference type="InterPro" id="IPR013507">
    <property type="entry name" value="DNA_mismatch_S5_2-like"/>
</dbReference>
<dbReference type="InterPro" id="IPR037198">
    <property type="entry name" value="MutL_C_sf"/>
</dbReference>
<dbReference type="FunFam" id="3.30.565.10:FF:000003">
    <property type="entry name" value="DNA mismatch repair endonuclease MutL"/>
    <property type="match status" value="1"/>
</dbReference>
<dbReference type="Pfam" id="PF08676">
    <property type="entry name" value="MutL_C"/>
    <property type="match status" value="1"/>
</dbReference>
<dbReference type="PROSITE" id="PS00058">
    <property type="entry name" value="DNA_MISMATCH_REPAIR_1"/>
    <property type="match status" value="1"/>
</dbReference>
<accession>A0ABD5QUV4</accession>
<feature type="domain" description="DNA mismatch repair protein S5" evidence="7">
    <location>
        <begin position="212"/>
        <end position="345"/>
    </location>
</feature>
<keyword evidence="2 4" id="KW-0227">DNA damage</keyword>
<dbReference type="InterPro" id="IPR042120">
    <property type="entry name" value="MutL_C_dimsub"/>
</dbReference>
<dbReference type="Gene3D" id="3.30.1540.20">
    <property type="entry name" value="MutL, C-terminal domain, dimerisation subdomain"/>
    <property type="match status" value="1"/>
</dbReference>
<dbReference type="InterPro" id="IPR038973">
    <property type="entry name" value="MutL/Mlh/Pms-like"/>
</dbReference>
<protein>
    <recommendedName>
        <fullName evidence="4">DNA mismatch repair protein MutL</fullName>
    </recommendedName>
</protein>
<feature type="region of interest" description="Disordered" evidence="5">
    <location>
        <begin position="228"/>
        <end position="249"/>
    </location>
</feature>
<evidence type="ECO:0000256" key="2">
    <source>
        <dbReference type="ARBA" id="ARBA00022763"/>
    </source>
</evidence>
<evidence type="ECO:0000256" key="1">
    <source>
        <dbReference type="ARBA" id="ARBA00006082"/>
    </source>
</evidence>
<dbReference type="NCBIfam" id="TIGR00585">
    <property type="entry name" value="mutl"/>
    <property type="match status" value="1"/>
</dbReference>
<dbReference type="InterPro" id="IPR036890">
    <property type="entry name" value="HATPase_C_sf"/>
</dbReference>
<dbReference type="InterPro" id="IPR014762">
    <property type="entry name" value="DNA_mismatch_repair_CS"/>
</dbReference>
<feature type="compositionally biased region" description="Acidic residues" evidence="5">
    <location>
        <begin position="393"/>
        <end position="406"/>
    </location>
</feature>
<keyword evidence="9" id="KW-1185">Reference proteome</keyword>
<dbReference type="Pfam" id="PF01119">
    <property type="entry name" value="DNA_mis_repair"/>
    <property type="match status" value="1"/>
</dbReference>
<dbReference type="SUPFAM" id="SSF54211">
    <property type="entry name" value="Ribosomal protein S5 domain 2-like"/>
    <property type="match status" value="1"/>
</dbReference>
<evidence type="ECO:0000259" key="6">
    <source>
        <dbReference type="SMART" id="SM00853"/>
    </source>
</evidence>
<dbReference type="CDD" id="cd00782">
    <property type="entry name" value="MutL_Trans"/>
    <property type="match status" value="1"/>
</dbReference>
<evidence type="ECO:0000259" key="7">
    <source>
        <dbReference type="SMART" id="SM01340"/>
    </source>
</evidence>
<feature type="domain" description="MutL C-terminal dimerisation" evidence="6">
    <location>
        <begin position="585"/>
        <end position="744"/>
    </location>
</feature>
<dbReference type="InterPro" id="IPR014721">
    <property type="entry name" value="Ribsml_uS5_D2-typ_fold_subgr"/>
</dbReference>
<dbReference type="SMART" id="SM01340">
    <property type="entry name" value="DNA_mis_repair"/>
    <property type="match status" value="1"/>
</dbReference>
<feature type="compositionally biased region" description="Basic and acidic residues" evidence="5">
    <location>
        <begin position="382"/>
        <end position="391"/>
    </location>
</feature>
<keyword evidence="8" id="KW-0540">Nuclease</keyword>
<dbReference type="SUPFAM" id="SSF55874">
    <property type="entry name" value="ATPase domain of HSP90 chaperone/DNA topoisomerase II/histidine kinase"/>
    <property type="match status" value="1"/>
</dbReference>